<keyword evidence="2" id="KW-1185">Reference proteome</keyword>
<accession>A0ABU0DU90</accession>
<dbReference type="SUPFAM" id="SSF82171">
    <property type="entry name" value="DPP6 N-terminal domain-like"/>
    <property type="match status" value="1"/>
</dbReference>
<comment type="caution">
    <text evidence="1">The sequence shown here is derived from an EMBL/GenBank/DDBJ whole genome shotgun (WGS) entry which is preliminary data.</text>
</comment>
<name>A0ABU0DU90_9BACI</name>
<gene>
    <name evidence="1" type="ORF">J2R98_001862</name>
</gene>
<sequence>MILITTLFIGYIAWLINQDQGKEVLKFQYSSKDGEHLLQPSFNGEYFVTSEQKQNGLYNILVRKTSSNEQVGEFEVASHNFVGEVIWFQDNNRFLYRSSEALYTYDLKNNKIDELQGVGGGSTQISPNEDIITVVDRNELLVFSLDSGEINERIRFPEYQKPKSIVSWDESGFPLLIASYQEGAGFSLFKMRNNRSVNNLDITISSDWNSPNPWYEQVDNYVYMKDNNTLLYFDLEKENFYEVGDFNQIMTVSPGRTKVGGYSNGPVVHNLDPIEKRLYESSHSEADPYLWKWLDDDSFVIVERQLYLSGFMGDRSLLEVHNVSEGSSIISMEIPRPLFNNVYWAEEARQIFVQSAENEILVYDVVQ</sequence>
<dbReference type="Proteomes" id="UP001236723">
    <property type="component" value="Unassembled WGS sequence"/>
</dbReference>
<reference evidence="1 2" key="1">
    <citation type="submission" date="2023-07" db="EMBL/GenBank/DDBJ databases">
        <title>Genomic Encyclopedia of Type Strains, Phase IV (KMG-IV): sequencing the most valuable type-strain genomes for metagenomic binning, comparative biology and taxonomic classification.</title>
        <authorList>
            <person name="Goeker M."/>
        </authorList>
    </citation>
    <scope>NUCLEOTIDE SEQUENCE [LARGE SCALE GENOMIC DNA]</scope>
    <source>
        <strain evidence="1 2">DSM 15448</strain>
    </source>
</reference>
<evidence type="ECO:0000313" key="1">
    <source>
        <dbReference type="EMBL" id="MDQ0352028.1"/>
    </source>
</evidence>
<organism evidence="1 2">
    <name type="scientific">Alkalibacillus filiformis</name>
    <dbReference type="NCBI Taxonomy" id="200990"/>
    <lineage>
        <taxon>Bacteria</taxon>
        <taxon>Bacillati</taxon>
        <taxon>Bacillota</taxon>
        <taxon>Bacilli</taxon>
        <taxon>Bacillales</taxon>
        <taxon>Bacillaceae</taxon>
        <taxon>Alkalibacillus</taxon>
    </lineage>
</organism>
<proteinExistence type="predicted"/>
<evidence type="ECO:0000313" key="2">
    <source>
        <dbReference type="Proteomes" id="UP001236723"/>
    </source>
</evidence>
<protein>
    <submittedName>
        <fullName evidence="1">Uncharacterized protein</fullName>
    </submittedName>
</protein>
<dbReference type="EMBL" id="JAUSUP010000005">
    <property type="protein sequence ID" value="MDQ0352028.1"/>
    <property type="molecule type" value="Genomic_DNA"/>
</dbReference>